<sequence length="836" mass="96851">MLFPRGESPSHLGRRGCQPFRARRGIKCSHLLPPLPAQVFAIDCRTDSSLGQPQNCGDNTKQKSVKGHLTSLLVGSLPKLIVKKEEDHQCKDFAEEDHLDTELRRAKLIVMDGDQSNNLMRSVKRRRPIADQIVKKEEDHQCNDFAEEDHLDTELRRAQLIVMDGDQSSNLMRSVKRRRPIADQIVKKEEDHQCNDFAEENHLDTELRRAQLIAMDGDQSSNLIQSFKRTLIVDQIVKEEEDHQGMDFAEEVHLDAELMMAQLIDEQHQEEEEDVDDDMDRHPVSQPGTISVGSADSSFPSYVDMDAQAPKPLPFTPSRPLGIDLSSVRRTVPSATNTMLREIDFFLLFFTQDVVTEICGFTNRQGWELVLNCPSYANYHGAWTEVTLDEFYRFMGLLIYMGFTHLPDMSRYWGTNSLQGSWARAFMSRNRFKSLLAALHIVDPATEDNQDRLAKLRYLLDHLKEKCKELFQPKQNLSVDECMVKTKGRTGFKQYMDNKPNSWGFKLWVIAASDSGYTLDFNVYTGSPDSHVTDLATKVVETLVQPFRDQGHNIFFDNFYTSPALMATLRRLGFNACGTCRISRKNFPVEFKDVKKWERKADRGDMRWCRIEQGNILVTQWKDTRAVTYLSNFHCANDSTEVTKLVKHDAVWKRQVFHKPKVIDDYDKHMARVDRSDQMITMYEVLKKNQMWWKTLFFHFIDIAVVNSFLLFQEWQQCHAAPGNESRFAKYTQIDFRENLARQLGGIDTHASFPSHSLKTQPPPSEFHSTHIPQMQDSSRNCWLCYKKNKVENKTKIACLAPECNGKRLCFTRNRNCFQSWHTEWPHNLIYCRASR</sequence>
<dbReference type="AlphaFoldDB" id="A0A9Q1FEW0"/>
<gene>
    <name evidence="2" type="ORF">SKAU_G00195890</name>
</gene>
<proteinExistence type="predicted"/>
<dbReference type="PANTHER" id="PTHR46599">
    <property type="entry name" value="PIGGYBAC TRANSPOSABLE ELEMENT-DERIVED PROTEIN 4"/>
    <property type="match status" value="1"/>
</dbReference>
<dbReference type="OrthoDB" id="118105at2759"/>
<dbReference type="Proteomes" id="UP001152622">
    <property type="component" value="Chromosome 6"/>
</dbReference>
<comment type="caution">
    <text evidence="2">The sequence shown here is derived from an EMBL/GenBank/DDBJ whole genome shotgun (WGS) entry which is preliminary data.</text>
</comment>
<organism evidence="2 3">
    <name type="scientific">Synaphobranchus kaupii</name>
    <name type="common">Kaup's arrowtooth eel</name>
    <dbReference type="NCBI Taxonomy" id="118154"/>
    <lineage>
        <taxon>Eukaryota</taxon>
        <taxon>Metazoa</taxon>
        <taxon>Chordata</taxon>
        <taxon>Craniata</taxon>
        <taxon>Vertebrata</taxon>
        <taxon>Euteleostomi</taxon>
        <taxon>Actinopterygii</taxon>
        <taxon>Neopterygii</taxon>
        <taxon>Teleostei</taxon>
        <taxon>Anguilliformes</taxon>
        <taxon>Synaphobranchidae</taxon>
        <taxon>Synaphobranchus</taxon>
    </lineage>
</organism>
<dbReference type="InterPro" id="IPR029526">
    <property type="entry name" value="PGBD"/>
</dbReference>
<protein>
    <recommendedName>
        <fullName evidence="1">PiggyBac transposable element-derived protein domain-containing protein</fullName>
    </recommendedName>
</protein>
<reference evidence="2" key="1">
    <citation type="journal article" date="2023" name="Science">
        <title>Genome structures resolve the early diversification of teleost fishes.</title>
        <authorList>
            <person name="Parey E."/>
            <person name="Louis A."/>
            <person name="Montfort J."/>
            <person name="Bouchez O."/>
            <person name="Roques C."/>
            <person name="Iampietro C."/>
            <person name="Lluch J."/>
            <person name="Castinel A."/>
            <person name="Donnadieu C."/>
            <person name="Desvignes T."/>
            <person name="Floi Bucao C."/>
            <person name="Jouanno E."/>
            <person name="Wen M."/>
            <person name="Mejri S."/>
            <person name="Dirks R."/>
            <person name="Jansen H."/>
            <person name="Henkel C."/>
            <person name="Chen W.J."/>
            <person name="Zahm M."/>
            <person name="Cabau C."/>
            <person name="Klopp C."/>
            <person name="Thompson A.W."/>
            <person name="Robinson-Rechavi M."/>
            <person name="Braasch I."/>
            <person name="Lecointre G."/>
            <person name="Bobe J."/>
            <person name="Postlethwait J.H."/>
            <person name="Berthelot C."/>
            <person name="Roest Crollius H."/>
            <person name="Guiguen Y."/>
        </authorList>
    </citation>
    <scope>NUCLEOTIDE SEQUENCE</scope>
    <source>
        <strain evidence="2">WJC10195</strain>
    </source>
</reference>
<dbReference type="EMBL" id="JAINUF010000006">
    <property type="protein sequence ID" value="KAJ8356795.1"/>
    <property type="molecule type" value="Genomic_DNA"/>
</dbReference>
<accession>A0A9Q1FEW0</accession>
<dbReference type="PANTHER" id="PTHR46599:SF3">
    <property type="entry name" value="PIGGYBAC TRANSPOSABLE ELEMENT-DERIVED PROTEIN 4"/>
    <property type="match status" value="1"/>
</dbReference>
<feature type="domain" description="PiggyBac transposable element-derived protein" evidence="1">
    <location>
        <begin position="343"/>
        <end position="709"/>
    </location>
</feature>
<evidence type="ECO:0000313" key="2">
    <source>
        <dbReference type="EMBL" id="KAJ8356795.1"/>
    </source>
</evidence>
<name>A0A9Q1FEW0_SYNKA</name>
<evidence type="ECO:0000259" key="1">
    <source>
        <dbReference type="Pfam" id="PF13843"/>
    </source>
</evidence>
<evidence type="ECO:0000313" key="3">
    <source>
        <dbReference type="Proteomes" id="UP001152622"/>
    </source>
</evidence>
<keyword evidence="3" id="KW-1185">Reference proteome</keyword>
<dbReference type="Pfam" id="PF13843">
    <property type="entry name" value="DDE_Tnp_1_7"/>
    <property type="match status" value="1"/>
</dbReference>